<organism evidence="1 2">
    <name type="scientific">Stylosanthes scabra</name>
    <dbReference type="NCBI Taxonomy" id="79078"/>
    <lineage>
        <taxon>Eukaryota</taxon>
        <taxon>Viridiplantae</taxon>
        <taxon>Streptophyta</taxon>
        <taxon>Embryophyta</taxon>
        <taxon>Tracheophyta</taxon>
        <taxon>Spermatophyta</taxon>
        <taxon>Magnoliopsida</taxon>
        <taxon>eudicotyledons</taxon>
        <taxon>Gunneridae</taxon>
        <taxon>Pentapetalae</taxon>
        <taxon>rosids</taxon>
        <taxon>fabids</taxon>
        <taxon>Fabales</taxon>
        <taxon>Fabaceae</taxon>
        <taxon>Papilionoideae</taxon>
        <taxon>50 kb inversion clade</taxon>
        <taxon>dalbergioids sensu lato</taxon>
        <taxon>Dalbergieae</taxon>
        <taxon>Pterocarpus clade</taxon>
        <taxon>Stylosanthes</taxon>
    </lineage>
</organism>
<sequence>MAEQAAGRGVLKADVVASNLFGGKRRFLTAKIRNLWKLMERETRFLCSEVVQSPIQFECD</sequence>
<name>A0ABU6ZLT5_9FABA</name>
<gene>
    <name evidence="1" type="ORF">PIB30_069358</name>
</gene>
<comment type="caution">
    <text evidence="1">The sequence shown here is derived from an EMBL/GenBank/DDBJ whole genome shotgun (WGS) entry which is preliminary data.</text>
</comment>
<evidence type="ECO:0000313" key="2">
    <source>
        <dbReference type="Proteomes" id="UP001341840"/>
    </source>
</evidence>
<dbReference type="EMBL" id="JASCZI010272620">
    <property type="protein sequence ID" value="MED6222953.1"/>
    <property type="molecule type" value="Genomic_DNA"/>
</dbReference>
<keyword evidence="2" id="KW-1185">Reference proteome</keyword>
<reference evidence="1 2" key="1">
    <citation type="journal article" date="2023" name="Plants (Basel)">
        <title>Bridging the Gap: Combining Genomics and Transcriptomics Approaches to Understand Stylosanthes scabra, an Orphan Legume from the Brazilian Caatinga.</title>
        <authorList>
            <person name="Ferreira-Neto J.R.C."/>
            <person name="da Silva M.D."/>
            <person name="Binneck E."/>
            <person name="de Melo N.F."/>
            <person name="da Silva R.H."/>
            <person name="de Melo A.L.T.M."/>
            <person name="Pandolfi V."/>
            <person name="Bustamante F.O."/>
            <person name="Brasileiro-Vidal A.C."/>
            <person name="Benko-Iseppon A.M."/>
        </authorList>
    </citation>
    <scope>NUCLEOTIDE SEQUENCE [LARGE SCALE GENOMIC DNA]</scope>
    <source>
        <tissue evidence="1">Leaves</tissue>
    </source>
</reference>
<feature type="non-terminal residue" evidence="1">
    <location>
        <position position="60"/>
    </location>
</feature>
<proteinExistence type="predicted"/>
<evidence type="ECO:0000313" key="1">
    <source>
        <dbReference type="EMBL" id="MED6222953.1"/>
    </source>
</evidence>
<accession>A0ABU6ZLT5</accession>
<dbReference type="Proteomes" id="UP001341840">
    <property type="component" value="Unassembled WGS sequence"/>
</dbReference>
<protein>
    <submittedName>
        <fullName evidence="1">Uncharacterized protein</fullName>
    </submittedName>
</protein>